<evidence type="ECO:0000256" key="2">
    <source>
        <dbReference type="SAM" id="SignalP"/>
    </source>
</evidence>
<dbReference type="Proteomes" id="UP000239197">
    <property type="component" value="Plasmid unnamed1"/>
</dbReference>
<dbReference type="KEGG" id="rox:BV494_22660"/>
<keyword evidence="3" id="KW-0614">Plasmid</keyword>
<feature type="compositionally biased region" description="Low complexity" evidence="1">
    <location>
        <begin position="49"/>
        <end position="58"/>
    </location>
</feature>
<evidence type="ECO:0000313" key="4">
    <source>
        <dbReference type="Proteomes" id="UP000239197"/>
    </source>
</evidence>
<evidence type="ECO:0000313" key="3">
    <source>
        <dbReference type="EMBL" id="AVF37721.1"/>
    </source>
</evidence>
<dbReference type="EMBL" id="CP019063">
    <property type="protein sequence ID" value="AVF37721.1"/>
    <property type="molecule type" value="Genomic_DNA"/>
</dbReference>
<evidence type="ECO:0000256" key="1">
    <source>
        <dbReference type="SAM" id="MobiDB-lite"/>
    </source>
</evidence>
<gene>
    <name evidence="3" type="ORF">BV494_22660</name>
</gene>
<feature type="compositionally biased region" description="Basic and acidic residues" evidence="1">
    <location>
        <begin position="59"/>
        <end position="121"/>
    </location>
</feature>
<accession>A0A2L1UXV1</accession>
<protein>
    <submittedName>
        <fullName evidence="3">Uncharacterized protein</fullName>
    </submittedName>
</protein>
<name>A0A2L1UXV1_9GAMM</name>
<organism evidence="3 4">
    <name type="scientific">Rahnella sikkimica</name>
    <dbReference type="NCBI Taxonomy" id="1805933"/>
    <lineage>
        <taxon>Bacteria</taxon>
        <taxon>Pseudomonadati</taxon>
        <taxon>Pseudomonadota</taxon>
        <taxon>Gammaproteobacteria</taxon>
        <taxon>Enterobacterales</taxon>
        <taxon>Yersiniaceae</taxon>
        <taxon>Rahnella</taxon>
    </lineage>
</organism>
<reference evidence="4" key="1">
    <citation type="submission" date="2017-01" db="EMBL/GenBank/DDBJ databases">
        <title>Genome sequence of Rouxiella sp. ERMR1:05.</title>
        <authorList>
            <person name="Kumar R."/>
            <person name="Singh D."/>
            <person name="Kumar S."/>
        </authorList>
    </citation>
    <scope>NUCLEOTIDE SEQUENCE [LARGE SCALE GENOMIC DNA]</scope>
    <source>
        <strain evidence="4">ERMR1:05</strain>
        <plasmid evidence="4">unnamed1</plasmid>
    </source>
</reference>
<sequence length="121" mass="14138">MAGFLTAKNNARLGIVAGTAALLFSFVANADVQSRQQFLDQAAEKNRQQQEQVLQQQRKQQEEFEKSSRDYVRQVEERVKQQNAETDRIHKEAVDRDKQDEMDRLTREQKMRDEAGDPERN</sequence>
<keyword evidence="4" id="KW-1185">Reference proteome</keyword>
<feature type="signal peptide" evidence="2">
    <location>
        <begin position="1"/>
        <end position="30"/>
    </location>
</feature>
<proteinExistence type="predicted"/>
<feature type="region of interest" description="Disordered" evidence="1">
    <location>
        <begin position="49"/>
        <end position="121"/>
    </location>
</feature>
<dbReference type="RefSeq" id="WP_104925060.1">
    <property type="nucleotide sequence ID" value="NZ_CP019063.1"/>
</dbReference>
<dbReference type="AlphaFoldDB" id="A0A2L1UXV1"/>
<feature type="chain" id="PRO_5014824227" evidence="2">
    <location>
        <begin position="31"/>
        <end position="121"/>
    </location>
</feature>
<geneLocation type="plasmid" evidence="3 4">
    <name>unnamed1</name>
</geneLocation>
<keyword evidence="2" id="KW-0732">Signal</keyword>